<proteinExistence type="predicted"/>
<dbReference type="Proteomes" id="UP001151760">
    <property type="component" value="Unassembled WGS sequence"/>
</dbReference>
<dbReference type="EMBL" id="BQNB010009784">
    <property type="protein sequence ID" value="GJS68361.1"/>
    <property type="molecule type" value="Genomic_DNA"/>
</dbReference>
<reference evidence="1" key="1">
    <citation type="journal article" date="2022" name="Int. J. Mol. Sci.">
        <title>Draft Genome of Tanacetum Coccineum: Genomic Comparison of Closely Related Tanacetum-Family Plants.</title>
        <authorList>
            <person name="Yamashiro T."/>
            <person name="Shiraishi A."/>
            <person name="Nakayama K."/>
            <person name="Satake H."/>
        </authorList>
    </citation>
    <scope>NUCLEOTIDE SEQUENCE</scope>
</reference>
<protein>
    <submittedName>
        <fullName evidence="1">Uncharacterized protein</fullName>
    </submittedName>
</protein>
<evidence type="ECO:0000313" key="1">
    <source>
        <dbReference type="EMBL" id="GJS68361.1"/>
    </source>
</evidence>
<accession>A0ABQ4XTH3</accession>
<reference evidence="1" key="2">
    <citation type="submission" date="2022-01" db="EMBL/GenBank/DDBJ databases">
        <authorList>
            <person name="Yamashiro T."/>
            <person name="Shiraishi A."/>
            <person name="Satake H."/>
            <person name="Nakayama K."/>
        </authorList>
    </citation>
    <scope>NUCLEOTIDE SEQUENCE</scope>
</reference>
<comment type="caution">
    <text evidence="1">The sequence shown here is derived from an EMBL/GenBank/DDBJ whole genome shotgun (WGS) entry which is preliminary data.</text>
</comment>
<keyword evidence="2" id="KW-1185">Reference proteome</keyword>
<name>A0ABQ4XTH3_9ASTR</name>
<organism evidence="1 2">
    <name type="scientific">Tanacetum coccineum</name>
    <dbReference type="NCBI Taxonomy" id="301880"/>
    <lineage>
        <taxon>Eukaryota</taxon>
        <taxon>Viridiplantae</taxon>
        <taxon>Streptophyta</taxon>
        <taxon>Embryophyta</taxon>
        <taxon>Tracheophyta</taxon>
        <taxon>Spermatophyta</taxon>
        <taxon>Magnoliopsida</taxon>
        <taxon>eudicotyledons</taxon>
        <taxon>Gunneridae</taxon>
        <taxon>Pentapetalae</taxon>
        <taxon>asterids</taxon>
        <taxon>campanulids</taxon>
        <taxon>Asterales</taxon>
        <taxon>Asteraceae</taxon>
        <taxon>Asteroideae</taxon>
        <taxon>Anthemideae</taxon>
        <taxon>Anthemidinae</taxon>
        <taxon>Tanacetum</taxon>
    </lineage>
</organism>
<evidence type="ECO:0000313" key="2">
    <source>
        <dbReference type="Proteomes" id="UP001151760"/>
    </source>
</evidence>
<sequence length="202" mass="22531">MVWRSGGGGVVWRRTMARHDEVPPQPWRMPFATTPFALTNLQNIAIEKFSITAQNTNGFYSYASGLIIKIRHVLTTRTTVDEEVAPWLNAVLTFKVSDQNLLTTRGHLCGHNLDIAPATYGDVDEDVAVLGQRSFLPSKVLIKSAHKPRGYLSWHAVVGKNCLEPRCNVIIHCPTLESRLGSLIQQDTITRAALKEPLEGFR</sequence>
<gene>
    <name evidence="1" type="ORF">Tco_0682926</name>
</gene>